<feature type="binding site" evidence="3">
    <location>
        <position position="136"/>
    </location>
    <ligand>
        <name>substrate</name>
    </ligand>
</feature>
<feature type="binding site" evidence="3">
    <location>
        <position position="118"/>
    </location>
    <ligand>
        <name>substrate</name>
    </ligand>
</feature>
<dbReference type="InterPro" id="IPR011042">
    <property type="entry name" value="6-blade_b-propeller_TolB-like"/>
</dbReference>
<comment type="cofactor">
    <cofactor evidence="3">
        <name>Zn(2+)</name>
        <dbReference type="ChEBI" id="CHEBI:29105"/>
    </cofactor>
    <text evidence="3">Binds 1 divalent metal cation per subunit.</text>
</comment>
<evidence type="ECO:0000259" key="5">
    <source>
        <dbReference type="Pfam" id="PF08450"/>
    </source>
</evidence>
<dbReference type="Gene3D" id="2.120.10.30">
    <property type="entry name" value="TolB, C-terminal domain"/>
    <property type="match status" value="1"/>
</dbReference>
<dbReference type="SUPFAM" id="SSF63829">
    <property type="entry name" value="Calcium-dependent phosphotriesterase"/>
    <property type="match status" value="1"/>
</dbReference>
<protein>
    <submittedName>
        <fullName evidence="6">Gluconolaconase</fullName>
    </submittedName>
</protein>
<dbReference type="RefSeq" id="WP_095623602.1">
    <property type="nucleotide sequence ID" value="NZ_NSKB01000020.1"/>
</dbReference>
<dbReference type="GO" id="GO:0019853">
    <property type="term" value="P:L-ascorbic acid biosynthetic process"/>
    <property type="evidence" value="ECO:0007669"/>
    <property type="project" value="TreeGrafter"/>
</dbReference>
<feature type="active site" description="Proton donor/acceptor" evidence="2">
    <location>
        <position position="215"/>
    </location>
</feature>
<dbReference type="AlphaFoldDB" id="A0A2A2ENU2"/>
<feature type="binding site" evidence="3">
    <location>
        <position position="18"/>
    </location>
    <ligand>
        <name>a divalent metal cation</name>
        <dbReference type="ChEBI" id="CHEBI:60240"/>
    </ligand>
</feature>
<dbReference type="InterPro" id="IPR005511">
    <property type="entry name" value="SMP-30"/>
</dbReference>
<comment type="caution">
    <text evidence="6">The sequence shown here is derived from an EMBL/GenBank/DDBJ whole genome shotgun (WGS) entry which is preliminary data.</text>
</comment>
<dbReference type="OrthoDB" id="9775406at2"/>
<dbReference type="GO" id="GO:0005509">
    <property type="term" value="F:calcium ion binding"/>
    <property type="evidence" value="ECO:0007669"/>
    <property type="project" value="TreeGrafter"/>
</dbReference>
<keyword evidence="3" id="KW-0862">Zinc</keyword>
<dbReference type="PANTHER" id="PTHR10907">
    <property type="entry name" value="REGUCALCIN"/>
    <property type="match status" value="1"/>
</dbReference>
<reference evidence="6 7" key="1">
    <citation type="submission" date="2017-08" db="EMBL/GenBank/DDBJ databases">
        <title>Halomonas alkalisoli sp. nov., isolated from saline alkaline soil.</title>
        <authorList>
            <person name="Wang D."/>
            <person name="Zhang G."/>
        </authorList>
    </citation>
    <scope>NUCLEOTIDE SEQUENCE [LARGE SCALE GENOMIC DNA]</scope>
    <source>
        <strain evidence="6 7">WRN001</strain>
    </source>
</reference>
<evidence type="ECO:0000256" key="1">
    <source>
        <dbReference type="ARBA" id="ARBA00008853"/>
    </source>
</evidence>
<keyword evidence="7" id="KW-1185">Reference proteome</keyword>
<gene>
    <name evidence="6" type="ORF">CK498_25210</name>
</gene>
<evidence type="ECO:0000256" key="4">
    <source>
        <dbReference type="SAM" id="MobiDB-lite"/>
    </source>
</evidence>
<feature type="region of interest" description="Disordered" evidence="4">
    <location>
        <begin position="95"/>
        <end position="119"/>
    </location>
</feature>
<proteinExistence type="inferred from homology"/>
<evidence type="ECO:0000313" key="7">
    <source>
        <dbReference type="Proteomes" id="UP000217771"/>
    </source>
</evidence>
<dbReference type="InterPro" id="IPR013658">
    <property type="entry name" value="SGL"/>
</dbReference>
<sequence length="309" mass="33841">MSNMRVGVALALDMSLGESPVWSDARQTLYWVDINRGTIYAWRPGSDAPPETITLEEKVGCIALCEDGLLASMSSGVVRLRLPFDGRLERLAANPEWKKEGKKEGKEARQEGQGNRFNDGRCDPAGRFWVGTIDAEERHPTAALYCLESGELVRRQAKLGIANGLAFSPDQRWLYHTDSLTRRIMRYPFDAASGATGTPHTWVDLESLGLPGVPDGAAVDSEGCYWSALYDGGRVVRFSPQGELLAEIEVPCPHPTMPAFGGRDLRTLYITTATQHLDEEGRARWPAAGGLLSVNLDVPGLAEPVWSES</sequence>
<dbReference type="GO" id="GO:0004341">
    <property type="term" value="F:gluconolactonase activity"/>
    <property type="evidence" value="ECO:0007669"/>
    <property type="project" value="TreeGrafter"/>
</dbReference>
<feature type="binding site" evidence="3">
    <location>
        <position position="163"/>
    </location>
    <ligand>
        <name>a divalent metal cation</name>
        <dbReference type="ChEBI" id="CHEBI:60240"/>
    </ligand>
</feature>
<evidence type="ECO:0000256" key="3">
    <source>
        <dbReference type="PIRSR" id="PIRSR605511-2"/>
    </source>
</evidence>
<dbReference type="PANTHER" id="PTHR10907:SF47">
    <property type="entry name" value="REGUCALCIN"/>
    <property type="match status" value="1"/>
</dbReference>
<dbReference type="Proteomes" id="UP000217771">
    <property type="component" value="Unassembled WGS sequence"/>
</dbReference>
<accession>A0A2A2ENU2</accession>
<evidence type="ECO:0000256" key="2">
    <source>
        <dbReference type="PIRSR" id="PIRSR605511-1"/>
    </source>
</evidence>
<dbReference type="Pfam" id="PF08450">
    <property type="entry name" value="SGL"/>
    <property type="match status" value="1"/>
</dbReference>
<evidence type="ECO:0000313" key="6">
    <source>
        <dbReference type="EMBL" id="PAU73953.1"/>
    </source>
</evidence>
<feature type="compositionally biased region" description="Basic and acidic residues" evidence="4">
    <location>
        <begin position="95"/>
        <end position="110"/>
    </location>
</feature>
<feature type="binding site" evidence="3">
    <location>
        <position position="116"/>
    </location>
    <ligand>
        <name>substrate</name>
    </ligand>
</feature>
<feature type="domain" description="SMP-30/Gluconolactonase/LRE-like region" evidence="5">
    <location>
        <begin position="16"/>
        <end position="274"/>
    </location>
</feature>
<keyword evidence="3" id="KW-0479">Metal-binding</keyword>
<comment type="similarity">
    <text evidence="1">Belongs to the SMP-30/CGR1 family.</text>
</comment>
<name>A0A2A2ENU2_9GAMM</name>
<feature type="binding site" evidence="3">
    <location>
        <position position="215"/>
    </location>
    <ligand>
        <name>a divalent metal cation</name>
        <dbReference type="ChEBI" id="CHEBI:60240"/>
    </ligand>
</feature>
<organism evidence="6 7">
    <name type="scientific">Halomonas salipaludis</name>
    <dbReference type="NCBI Taxonomy" id="2032625"/>
    <lineage>
        <taxon>Bacteria</taxon>
        <taxon>Pseudomonadati</taxon>
        <taxon>Pseudomonadota</taxon>
        <taxon>Gammaproteobacteria</taxon>
        <taxon>Oceanospirillales</taxon>
        <taxon>Halomonadaceae</taxon>
        <taxon>Halomonas</taxon>
    </lineage>
</organism>
<dbReference type="EMBL" id="NSKB01000020">
    <property type="protein sequence ID" value="PAU73953.1"/>
    <property type="molecule type" value="Genomic_DNA"/>
</dbReference>
<dbReference type="PRINTS" id="PR01790">
    <property type="entry name" value="SMP30FAMILY"/>
</dbReference>